<organism evidence="1 2">
    <name type="scientific">Nocardiopsis lambiniae</name>
    <dbReference type="NCBI Taxonomy" id="3075539"/>
    <lineage>
        <taxon>Bacteria</taxon>
        <taxon>Bacillati</taxon>
        <taxon>Actinomycetota</taxon>
        <taxon>Actinomycetes</taxon>
        <taxon>Streptosporangiales</taxon>
        <taxon>Nocardiopsidaceae</taxon>
        <taxon>Nocardiopsis</taxon>
    </lineage>
</organism>
<evidence type="ECO:0000313" key="1">
    <source>
        <dbReference type="EMBL" id="MDT0332111.1"/>
    </source>
</evidence>
<accession>A0ABU2MIN4</accession>
<sequence length="40" mass="4460">MIVLSANGCTERVRWIFGRGVGPSLAFGRPLLSAPVRRYR</sequence>
<reference evidence="2" key="1">
    <citation type="submission" date="2023-07" db="EMBL/GenBank/DDBJ databases">
        <title>30 novel species of actinomycetes from the DSMZ collection.</title>
        <authorList>
            <person name="Nouioui I."/>
        </authorList>
    </citation>
    <scope>NUCLEOTIDE SEQUENCE [LARGE SCALE GENOMIC DNA]</scope>
    <source>
        <strain evidence="2">DSM 44743</strain>
    </source>
</reference>
<dbReference type="RefSeq" id="WP_311514544.1">
    <property type="nucleotide sequence ID" value="NZ_JAVREP010000036.1"/>
</dbReference>
<gene>
    <name evidence="1" type="ORF">RM479_27190</name>
</gene>
<name>A0ABU2MIN4_9ACTN</name>
<protein>
    <submittedName>
        <fullName evidence="1">Uncharacterized protein</fullName>
    </submittedName>
</protein>
<evidence type="ECO:0000313" key="2">
    <source>
        <dbReference type="Proteomes" id="UP001183390"/>
    </source>
</evidence>
<dbReference type="EMBL" id="JAVREP010000036">
    <property type="protein sequence ID" value="MDT0332111.1"/>
    <property type="molecule type" value="Genomic_DNA"/>
</dbReference>
<proteinExistence type="predicted"/>
<keyword evidence="2" id="KW-1185">Reference proteome</keyword>
<comment type="caution">
    <text evidence="1">The sequence shown here is derived from an EMBL/GenBank/DDBJ whole genome shotgun (WGS) entry which is preliminary data.</text>
</comment>
<dbReference type="Proteomes" id="UP001183390">
    <property type="component" value="Unassembled WGS sequence"/>
</dbReference>